<evidence type="ECO:0000256" key="1">
    <source>
        <dbReference type="PROSITE-ProRule" id="PRU00371"/>
    </source>
</evidence>
<proteinExistence type="predicted"/>
<keyword evidence="6" id="KW-1185">Reference proteome</keyword>
<evidence type="ECO:0000256" key="3">
    <source>
        <dbReference type="SAM" id="Phobius"/>
    </source>
</evidence>
<accession>A0AA47N240</accession>
<dbReference type="Proteomes" id="UP001174136">
    <property type="component" value="Unassembled WGS sequence"/>
</dbReference>
<reference evidence="5" key="1">
    <citation type="journal article" date="2023" name="Front. Mar. Sci.">
        <title>A new Merluccius polli reference genome to investigate the effects of global change in West African waters.</title>
        <authorList>
            <person name="Mateo J.L."/>
            <person name="Blanco-Fernandez C."/>
            <person name="Garcia-Vazquez E."/>
            <person name="Machado-Schiaffino G."/>
        </authorList>
    </citation>
    <scope>NUCLEOTIDE SEQUENCE</scope>
    <source>
        <strain evidence="5">C29</strain>
        <tissue evidence="5">Fin</tissue>
    </source>
</reference>
<keyword evidence="3" id="KW-0472">Membrane</keyword>
<dbReference type="PROSITE" id="PS51031">
    <property type="entry name" value="BESS"/>
    <property type="match status" value="1"/>
</dbReference>
<dbReference type="GO" id="GO:0003677">
    <property type="term" value="F:DNA binding"/>
    <property type="evidence" value="ECO:0007669"/>
    <property type="project" value="InterPro"/>
</dbReference>
<name>A0AA47N240_MERPO</name>
<dbReference type="InterPro" id="IPR004210">
    <property type="entry name" value="BESS_motif"/>
</dbReference>
<keyword evidence="3" id="KW-1133">Transmembrane helix</keyword>
<feature type="transmembrane region" description="Helical" evidence="3">
    <location>
        <begin position="252"/>
        <end position="271"/>
    </location>
</feature>
<sequence length="302" mass="35440">MFLETEKDKYCNVWTRKSKSKGPREKSRPSERSRAREKSRPKERARCQVGPYNTERLLAFLNDLHQCLVPEQDQEGENMRTFVITWDNVAFHHSQATTTWFEVHPRLSTGKAPKRKSRHFLEQYLERKEAREQQHAREREQRDDIHLFFMNLAPAMRWLPLGRQSWLQIRIQEMVHEAEFGAHSQPPRQFTIFTAVMVLHPEWLQSRCFSIHQLTEGEKFPAGIDEVYSNAEIVIIVDRCPMVPSQRYTRRLYHLLIFCGFLCGVLVIWVTCGRLENKLEPIIFNHADGPAAGGNPLSEEIS</sequence>
<dbReference type="GO" id="GO:0005634">
    <property type="term" value="C:nucleus"/>
    <property type="evidence" value="ECO:0007669"/>
    <property type="project" value="UniProtKB-SubCell"/>
</dbReference>
<protein>
    <recommendedName>
        <fullName evidence="4">BESS domain-containing protein</fullName>
    </recommendedName>
</protein>
<evidence type="ECO:0000259" key="4">
    <source>
        <dbReference type="PROSITE" id="PS51031"/>
    </source>
</evidence>
<dbReference type="EMBL" id="JAOPHQ010001425">
    <property type="protein sequence ID" value="KAK0150988.1"/>
    <property type="molecule type" value="Genomic_DNA"/>
</dbReference>
<feature type="compositionally biased region" description="Basic and acidic residues" evidence="2">
    <location>
        <begin position="22"/>
        <end position="46"/>
    </location>
</feature>
<evidence type="ECO:0000313" key="5">
    <source>
        <dbReference type="EMBL" id="KAK0150988.1"/>
    </source>
</evidence>
<comment type="subcellular location">
    <subcellularLocation>
        <location evidence="1">Nucleus</location>
    </subcellularLocation>
</comment>
<keyword evidence="1" id="KW-0539">Nucleus</keyword>
<evidence type="ECO:0000313" key="6">
    <source>
        <dbReference type="Proteomes" id="UP001174136"/>
    </source>
</evidence>
<gene>
    <name evidence="5" type="ORF">N1851_007861</name>
</gene>
<keyword evidence="3" id="KW-0812">Transmembrane</keyword>
<evidence type="ECO:0000256" key="2">
    <source>
        <dbReference type="SAM" id="MobiDB-lite"/>
    </source>
</evidence>
<organism evidence="5 6">
    <name type="scientific">Merluccius polli</name>
    <name type="common">Benguela hake</name>
    <name type="synonym">Merluccius cadenati</name>
    <dbReference type="NCBI Taxonomy" id="89951"/>
    <lineage>
        <taxon>Eukaryota</taxon>
        <taxon>Metazoa</taxon>
        <taxon>Chordata</taxon>
        <taxon>Craniata</taxon>
        <taxon>Vertebrata</taxon>
        <taxon>Euteleostomi</taxon>
        <taxon>Actinopterygii</taxon>
        <taxon>Neopterygii</taxon>
        <taxon>Teleostei</taxon>
        <taxon>Neoteleostei</taxon>
        <taxon>Acanthomorphata</taxon>
        <taxon>Zeiogadaria</taxon>
        <taxon>Gadariae</taxon>
        <taxon>Gadiformes</taxon>
        <taxon>Gadoidei</taxon>
        <taxon>Merlucciidae</taxon>
        <taxon>Merluccius</taxon>
    </lineage>
</organism>
<feature type="domain" description="BESS" evidence="4">
    <location>
        <begin position="142"/>
        <end position="181"/>
    </location>
</feature>
<dbReference type="AlphaFoldDB" id="A0AA47N240"/>
<comment type="caution">
    <text evidence="5">The sequence shown here is derived from an EMBL/GenBank/DDBJ whole genome shotgun (WGS) entry which is preliminary data.</text>
</comment>
<feature type="region of interest" description="Disordered" evidence="2">
    <location>
        <begin position="14"/>
        <end position="46"/>
    </location>
</feature>